<dbReference type="SUPFAM" id="SSF88713">
    <property type="entry name" value="Glycoside hydrolase/deacetylase"/>
    <property type="match status" value="1"/>
</dbReference>
<proteinExistence type="predicted"/>
<dbReference type="InterPro" id="IPR051398">
    <property type="entry name" value="Polysacch_Deacetylase"/>
</dbReference>
<dbReference type="GO" id="GO:0016787">
    <property type="term" value="F:hydrolase activity"/>
    <property type="evidence" value="ECO:0007669"/>
    <property type="project" value="UniProtKB-KW"/>
</dbReference>
<gene>
    <name evidence="4" type="ORF">NEE14_012410</name>
</gene>
<feature type="domain" description="NodB homology" evidence="3">
    <location>
        <begin position="47"/>
        <end position="244"/>
    </location>
</feature>
<reference evidence="4 5" key="1">
    <citation type="submission" date="2024-02" db="EMBL/GenBank/DDBJ databases">
        <title>Whole genome sequencing of Parabacteroides sp. AD58.</title>
        <authorList>
            <person name="Chaplin A.V."/>
            <person name="Pikina A.P."/>
            <person name="Sokolova S.R."/>
            <person name="Korostin D.O."/>
            <person name="Efimov B.A."/>
        </authorList>
    </citation>
    <scope>NUCLEOTIDE SEQUENCE [LARGE SCALE GENOMIC DNA]</scope>
    <source>
        <strain evidence="4 5">AD58</strain>
    </source>
</reference>
<evidence type="ECO:0000313" key="4">
    <source>
        <dbReference type="EMBL" id="WWV65790.1"/>
    </source>
</evidence>
<keyword evidence="5" id="KW-1185">Reference proteome</keyword>
<dbReference type="InterPro" id="IPR002509">
    <property type="entry name" value="NODB_dom"/>
</dbReference>
<dbReference type="InterPro" id="IPR011330">
    <property type="entry name" value="Glyco_hydro/deAcase_b/a-brl"/>
</dbReference>
<dbReference type="Pfam" id="PF01522">
    <property type="entry name" value="Polysacc_deac_1"/>
    <property type="match status" value="1"/>
</dbReference>
<keyword evidence="2" id="KW-0732">Signal</keyword>
<dbReference type="EMBL" id="CP146284">
    <property type="protein sequence ID" value="WWV65790.1"/>
    <property type="molecule type" value="Genomic_DNA"/>
</dbReference>
<dbReference type="RefSeq" id="WP_251968453.1">
    <property type="nucleotide sequence ID" value="NZ_CP146284.1"/>
</dbReference>
<name>A0ABZ2IIC7_9BACT</name>
<comment type="subcellular location">
    <subcellularLocation>
        <location evidence="1">Secreted</location>
    </subcellularLocation>
</comment>
<dbReference type="Proteomes" id="UP001320603">
    <property type="component" value="Chromosome"/>
</dbReference>
<keyword evidence="4" id="KW-0378">Hydrolase</keyword>
<evidence type="ECO:0000256" key="1">
    <source>
        <dbReference type="ARBA" id="ARBA00004613"/>
    </source>
</evidence>
<evidence type="ECO:0000256" key="2">
    <source>
        <dbReference type="ARBA" id="ARBA00022729"/>
    </source>
</evidence>
<accession>A0ABZ2IIC7</accession>
<evidence type="ECO:0000313" key="5">
    <source>
        <dbReference type="Proteomes" id="UP001320603"/>
    </source>
</evidence>
<dbReference type="PROSITE" id="PS51677">
    <property type="entry name" value="NODB"/>
    <property type="match status" value="1"/>
</dbReference>
<dbReference type="CDD" id="cd10918">
    <property type="entry name" value="CE4_NodB_like_5s_6s"/>
    <property type="match status" value="1"/>
</dbReference>
<dbReference type="PANTHER" id="PTHR34216:SF3">
    <property type="entry name" value="POLY-BETA-1,6-N-ACETYL-D-GLUCOSAMINE N-DEACETYLASE"/>
    <property type="match status" value="1"/>
</dbReference>
<dbReference type="PANTHER" id="PTHR34216">
    <property type="match status" value="1"/>
</dbReference>
<dbReference type="Gene3D" id="3.20.20.370">
    <property type="entry name" value="Glycoside hydrolase/deacetylase"/>
    <property type="match status" value="1"/>
</dbReference>
<sequence length="244" mass="28061">MEYKIVLMYHDVVNELHPKSGFQKVGALQYTLNSRVFFEQVTRFNGDYIVFSFDDGGESFYTVIAPILEHNNQKGIFFISSKYIGTEYFLTKEQIKELDKRGHLIASHSHTHPLIISELSYNEIVNEWKTSKTLLEEIVGHEVTVASVPGGAVSKDVIKAAAEVGIKTLYTSEPTTEVRIEYGIEVIGRFTVSKDTTMEFFDKIVSDKNYRVQLQKRYKRLLLVKKFLGSNYNRFKQLVLKLRG</sequence>
<evidence type="ECO:0000259" key="3">
    <source>
        <dbReference type="PROSITE" id="PS51677"/>
    </source>
</evidence>
<protein>
    <submittedName>
        <fullName evidence="4">Polysaccharide deacetylase family protein</fullName>
        <ecNumber evidence="4">3.-.-.-</ecNumber>
    </submittedName>
</protein>
<organism evidence="4 5">
    <name type="scientific">Parabacteroides absconsus</name>
    <dbReference type="NCBI Taxonomy" id="2951805"/>
    <lineage>
        <taxon>Bacteria</taxon>
        <taxon>Pseudomonadati</taxon>
        <taxon>Bacteroidota</taxon>
        <taxon>Bacteroidia</taxon>
        <taxon>Bacteroidales</taxon>
        <taxon>Tannerellaceae</taxon>
        <taxon>Parabacteroides</taxon>
    </lineage>
</organism>
<dbReference type="EC" id="3.-.-.-" evidence="4"/>